<name>A0A381ZM17_9ZZZZ</name>
<reference evidence="1" key="1">
    <citation type="submission" date="2018-05" db="EMBL/GenBank/DDBJ databases">
        <authorList>
            <person name="Lanie J.A."/>
            <person name="Ng W.-L."/>
            <person name="Kazmierczak K.M."/>
            <person name="Andrzejewski T.M."/>
            <person name="Davidsen T.M."/>
            <person name="Wayne K.J."/>
            <person name="Tettelin H."/>
            <person name="Glass J.I."/>
            <person name="Rusch D."/>
            <person name="Podicherti R."/>
            <person name="Tsui H.-C.T."/>
            <person name="Winkler M.E."/>
        </authorList>
    </citation>
    <scope>NUCLEOTIDE SEQUENCE</scope>
</reference>
<feature type="non-terminal residue" evidence="1">
    <location>
        <position position="67"/>
    </location>
</feature>
<gene>
    <name evidence="1" type="ORF">METZ01_LOCUS143154</name>
</gene>
<accession>A0A381ZM17</accession>
<protein>
    <submittedName>
        <fullName evidence="1">Uncharacterized protein</fullName>
    </submittedName>
</protein>
<sequence length="67" mass="7940">MNKYFLMTLVFFLLGLTTNVFSQPEERSDNPHSRLDRMVNHLDLDDTQKSNIREIFDESRSDFEDIG</sequence>
<dbReference type="AlphaFoldDB" id="A0A381ZM17"/>
<dbReference type="EMBL" id="UINC01021856">
    <property type="protein sequence ID" value="SVA90300.1"/>
    <property type="molecule type" value="Genomic_DNA"/>
</dbReference>
<evidence type="ECO:0000313" key="1">
    <source>
        <dbReference type="EMBL" id="SVA90300.1"/>
    </source>
</evidence>
<proteinExistence type="predicted"/>
<organism evidence="1">
    <name type="scientific">marine metagenome</name>
    <dbReference type="NCBI Taxonomy" id="408172"/>
    <lineage>
        <taxon>unclassified sequences</taxon>
        <taxon>metagenomes</taxon>
        <taxon>ecological metagenomes</taxon>
    </lineage>
</organism>